<feature type="compositionally biased region" description="Polar residues" evidence="1">
    <location>
        <begin position="443"/>
        <end position="461"/>
    </location>
</feature>
<feature type="region of interest" description="Disordered" evidence="1">
    <location>
        <begin position="437"/>
        <end position="468"/>
    </location>
</feature>
<accession>A0A8H7CV56</accession>
<feature type="compositionally biased region" description="Polar residues" evidence="1">
    <location>
        <begin position="98"/>
        <end position="107"/>
    </location>
</feature>
<dbReference type="AlphaFoldDB" id="A0A8H7CV56"/>
<proteinExistence type="predicted"/>
<reference evidence="2" key="1">
    <citation type="submission" date="2020-05" db="EMBL/GenBank/DDBJ databases">
        <title>Mycena genomes resolve the evolution of fungal bioluminescence.</title>
        <authorList>
            <person name="Tsai I.J."/>
        </authorList>
    </citation>
    <scope>NUCLEOTIDE SEQUENCE</scope>
    <source>
        <strain evidence="2">160909Yilan</strain>
    </source>
</reference>
<evidence type="ECO:0000313" key="2">
    <source>
        <dbReference type="EMBL" id="KAF7351654.1"/>
    </source>
</evidence>
<dbReference type="Proteomes" id="UP000623467">
    <property type="component" value="Unassembled WGS sequence"/>
</dbReference>
<keyword evidence="3" id="KW-1185">Reference proteome</keyword>
<organism evidence="2 3">
    <name type="scientific">Mycena sanguinolenta</name>
    <dbReference type="NCBI Taxonomy" id="230812"/>
    <lineage>
        <taxon>Eukaryota</taxon>
        <taxon>Fungi</taxon>
        <taxon>Dikarya</taxon>
        <taxon>Basidiomycota</taxon>
        <taxon>Agaricomycotina</taxon>
        <taxon>Agaricomycetes</taxon>
        <taxon>Agaricomycetidae</taxon>
        <taxon>Agaricales</taxon>
        <taxon>Marasmiineae</taxon>
        <taxon>Mycenaceae</taxon>
        <taxon>Mycena</taxon>
    </lineage>
</organism>
<gene>
    <name evidence="2" type="ORF">MSAN_01598000</name>
</gene>
<evidence type="ECO:0000256" key="1">
    <source>
        <dbReference type="SAM" id="MobiDB-lite"/>
    </source>
</evidence>
<comment type="caution">
    <text evidence="2">The sequence shown here is derived from an EMBL/GenBank/DDBJ whole genome shotgun (WGS) entry which is preliminary data.</text>
</comment>
<feature type="region of interest" description="Disordered" evidence="1">
    <location>
        <begin position="90"/>
        <end position="130"/>
    </location>
</feature>
<dbReference type="EMBL" id="JACAZH010000013">
    <property type="protein sequence ID" value="KAF7351654.1"/>
    <property type="molecule type" value="Genomic_DNA"/>
</dbReference>
<name>A0A8H7CV56_9AGAR</name>
<sequence>MPRLSLSLQSLAAAAYNVLHPEGRHAHLAQSIRHHYLLDGSPLFSLVQLYPPALEAVTLAQSLLLEPPFASLFIPITVLVGMARESAESACAPHRTQGRISTSSPTSGRARRAPGVGQRRRGGSRGSVSFSSATCDVGACLYSAMLLSARVDEAWSAAGARRLAVSEGSSKHRTASATLEGYCDGHGPERRGGVGLAVQIARPMSTIIVSREKTTKTRGANRIAKGLALFVLAPLSARRAVRSCKIACTEAPWRHGWRRCGVGWCRGGHAFPPHEMQDKSSSAAGASTVRAGLTCTHQKHEESKAVSPSSGGFAASTRDHPQCAPRTCAQYDGSQSADSAASWLRVSVCRGTSDAYRRCGGGIQREDCLATHRRAESSPRASIRMHHHPSPSSLLSPWLASMPNLLATEKNMLNVLTRIYCAALLLNVSDRTNNIHKRLHGSGRQQGTTSLSKTRRPTSSPVRGATSGRSAAACLDGAYFYANRERSVVMTGKEATPTSVLGPKEKPQGAAAWSTEQAGLALEPEAEQNAVEAARKDEHPNAQDTIAALE</sequence>
<evidence type="ECO:0000313" key="3">
    <source>
        <dbReference type="Proteomes" id="UP000623467"/>
    </source>
</evidence>
<feature type="region of interest" description="Disordered" evidence="1">
    <location>
        <begin position="493"/>
        <end position="550"/>
    </location>
</feature>
<protein>
    <submittedName>
        <fullName evidence="2">Uncharacterized protein</fullName>
    </submittedName>
</protein>
<feature type="region of interest" description="Disordered" evidence="1">
    <location>
        <begin position="297"/>
        <end position="316"/>
    </location>
</feature>